<organism evidence="3 4">
    <name type="scientific">Kineococcus glutinatus</name>
    <dbReference type="NCBI Taxonomy" id="1070872"/>
    <lineage>
        <taxon>Bacteria</taxon>
        <taxon>Bacillati</taxon>
        <taxon>Actinomycetota</taxon>
        <taxon>Actinomycetes</taxon>
        <taxon>Kineosporiales</taxon>
        <taxon>Kineosporiaceae</taxon>
        <taxon>Kineococcus</taxon>
    </lineage>
</organism>
<dbReference type="InterPro" id="IPR006328">
    <property type="entry name" value="2-HAD"/>
</dbReference>
<evidence type="ECO:0000256" key="2">
    <source>
        <dbReference type="ARBA" id="ARBA00022801"/>
    </source>
</evidence>
<evidence type="ECO:0000313" key="4">
    <source>
        <dbReference type="Proteomes" id="UP001501195"/>
    </source>
</evidence>
<sequence>MRSSVVVFDVNETLSDMAPMARRFADVGAPGHLAAAWFAALLRDGFALAAAGSAAPFAEVGAGVLRGLLHGRQLAVPVEEAVEHVLAGFGALDVHPDVPAGVRDLRALGLRLVTLTNGATAVSEGLLERAGLRAEFERLLSVDDAGAWKPARRAYEHAAQRCGVPVAGCLLVAVHPWDVDGASRAGMRTAWVDRTGAPYPQHLRGPDLVASGLEDLAHQLAGNG</sequence>
<evidence type="ECO:0000256" key="1">
    <source>
        <dbReference type="ARBA" id="ARBA00008106"/>
    </source>
</evidence>
<dbReference type="SUPFAM" id="SSF56784">
    <property type="entry name" value="HAD-like"/>
    <property type="match status" value="1"/>
</dbReference>
<dbReference type="SFLD" id="SFLDS00003">
    <property type="entry name" value="Haloacid_Dehalogenase"/>
    <property type="match status" value="1"/>
</dbReference>
<gene>
    <name evidence="3" type="ORF">GCM10023225_13420</name>
</gene>
<dbReference type="EMBL" id="BAABIL010000175">
    <property type="protein sequence ID" value="GAA4973355.1"/>
    <property type="molecule type" value="Genomic_DNA"/>
</dbReference>
<reference evidence="4" key="1">
    <citation type="journal article" date="2019" name="Int. J. Syst. Evol. Microbiol.">
        <title>The Global Catalogue of Microorganisms (GCM) 10K type strain sequencing project: providing services to taxonomists for standard genome sequencing and annotation.</title>
        <authorList>
            <consortium name="The Broad Institute Genomics Platform"/>
            <consortium name="The Broad Institute Genome Sequencing Center for Infectious Disease"/>
            <person name="Wu L."/>
            <person name="Ma J."/>
        </authorList>
    </citation>
    <scope>NUCLEOTIDE SEQUENCE [LARGE SCALE GENOMIC DNA]</scope>
    <source>
        <strain evidence="4">JCM 18126</strain>
    </source>
</reference>
<dbReference type="InterPro" id="IPR023198">
    <property type="entry name" value="PGP-like_dom2"/>
</dbReference>
<dbReference type="InterPro" id="IPR036412">
    <property type="entry name" value="HAD-like_sf"/>
</dbReference>
<dbReference type="PRINTS" id="PR00413">
    <property type="entry name" value="HADHALOGNASE"/>
</dbReference>
<dbReference type="RefSeq" id="WP_345711649.1">
    <property type="nucleotide sequence ID" value="NZ_BAABIL010000175.1"/>
</dbReference>
<comment type="similarity">
    <text evidence="1">Belongs to the HAD-like hydrolase superfamily. S-2-haloalkanoic acid dehalogenase family.</text>
</comment>
<dbReference type="SFLD" id="SFLDG01129">
    <property type="entry name" value="C1.5:_HAD__Beta-PGM__Phosphata"/>
    <property type="match status" value="1"/>
</dbReference>
<dbReference type="Gene3D" id="3.40.50.1000">
    <property type="entry name" value="HAD superfamily/HAD-like"/>
    <property type="match status" value="1"/>
</dbReference>
<accession>A0ABP9HLL3</accession>
<dbReference type="InterPro" id="IPR051540">
    <property type="entry name" value="S-2-haloacid_dehalogenase"/>
</dbReference>
<proteinExistence type="inferred from homology"/>
<dbReference type="PANTHER" id="PTHR43316:SF3">
    <property type="entry name" value="HALOACID DEHALOGENASE, TYPE II (AFU_ORTHOLOGUE AFUA_2G07750)-RELATED"/>
    <property type="match status" value="1"/>
</dbReference>
<dbReference type="NCBIfam" id="TIGR01428">
    <property type="entry name" value="HAD_type_II"/>
    <property type="match status" value="1"/>
</dbReference>
<dbReference type="Pfam" id="PF00702">
    <property type="entry name" value="Hydrolase"/>
    <property type="match status" value="1"/>
</dbReference>
<name>A0ABP9HLL3_9ACTN</name>
<evidence type="ECO:0000313" key="3">
    <source>
        <dbReference type="EMBL" id="GAA4973355.1"/>
    </source>
</evidence>
<keyword evidence="2" id="KW-0378">Hydrolase</keyword>
<dbReference type="InterPro" id="IPR023214">
    <property type="entry name" value="HAD_sf"/>
</dbReference>
<dbReference type="PANTHER" id="PTHR43316">
    <property type="entry name" value="HYDROLASE, HALOACID DELAHOGENASE-RELATED"/>
    <property type="match status" value="1"/>
</dbReference>
<protein>
    <submittedName>
        <fullName evidence="3">Haloacid dehalogenase type II</fullName>
    </submittedName>
</protein>
<dbReference type="InterPro" id="IPR006439">
    <property type="entry name" value="HAD-SF_hydro_IA"/>
</dbReference>
<dbReference type="NCBIfam" id="TIGR01493">
    <property type="entry name" value="HAD-SF-IA-v2"/>
    <property type="match status" value="1"/>
</dbReference>
<comment type="caution">
    <text evidence="3">The sequence shown here is derived from an EMBL/GenBank/DDBJ whole genome shotgun (WGS) entry which is preliminary data.</text>
</comment>
<dbReference type="Proteomes" id="UP001501195">
    <property type="component" value="Unassembled WGS sequence"/>
</dbReference>
<keyword evidence="4" id="KW-1185">Reference proteome</keyword>
<dbReference type="Gene3D" id="1.10.150.240">
    <property type="entry name" value="Putative phosphatase, domain 2"/>
    <property type="match status" value="1"/>
</dbReference>